<dbReference type="PANTHER" id="PTHR33232">
    <property type="entry name" value="PROTEIN SIEVE ELEMENT OCCLUSION B-LIKE"/>
    <property type="match status" value="1"/>
</dbReference>
<dbReference type="InterPro" id="IPR039299">
    <property type="entry name" value="SEOA"/>
</dbReference>
<reference evidence="4" key="3">
    <citation type="submission" date="2015-04" db="UniProtKB">
        <authorList>
            <consortium name="EnsemblPlants"/>
        </authorList>
    </citation>
    <scope>IDENTIFICATION</scope>
    <source>
        <strain evidence="4">cv. Jemalong A17</strain>
    </source>
</reference>
<accession>A0A072VMS7</accession>
<evidence type="ECO:0000313" key="5">
    <source>
        <dbReference type="Proteomes" id="UP000002051"/>
    </source>
</evidence>
<dbReference type="AlphaFoldDB" id="A0A072VMS7"/>
<dbReference type="PANTHER" id="PTHR33232:SF18">
    <property type="entry name" value="PROTEIN SIEVE ELEMENT OCCLUSION B-LIKE"/>
    <property type="match status" value="1"/>
</dbReference>
<evidence type="ECO:0000259" key="1">
    <source>
        <dbReference type="Pfam" id="PF14576"/>
    </source>
</evidence>
<dbReference type="EnsemblPlants" id="KEH42743">
    <property type="protein sequence ID" value="KEH42743"/>
    <property type="gene ID" value="MTR_1g075095"/>
</dbReference>
<dbReference type="Proteomes" id="UP000002051">
    <property type="component" value="Unassembled WGS sequence"/>
</dbReference>
<feature type="domain" description="Sieve element occlusion C-terminal" evidence="2">
    <location>
        <begin position="457"/>
        <end position="662"/>
    </location>
</feature>
<dbReference type="InterPro" id="IPR027944">
    <property type="entry name" value="SEO_C"/>
</dbReference>
<evidence type="ECO:0000259" key="2">
    <source>
        <dbReference type="Pfam" id="PF14577"/>
    </source>
</evidence>
<evidence type="ECO:0000313" key="4">
    <source>
        <dbReference type="EnsemblPlants" id="KEH42743"/>
    </source>
</evidence>
<dbReference type="Pfam" id="PF14577">
    <property type="entry name" value="SEO_C"/>
    <property type="match status" value="1"/>
</dbReference>
<dbReference type="EMBL" id="CM001217">
    <property type="protein sequence ID" value="KEH42743.1"/>
    <property type="molecule type" value="Genomic_DNA"/>
</dbReference>
<sequence>MVRLVTSPIQIGNGDIIDHNPLTMSDEHILEEIYSTHVHSDTKFDAEYLFNIAGNILTRSTHVVDNFVQGHEYQASVEQLDNINPPANFTSPLCTLKKINSEMACKAPGEEIAYKTTLAILNKLSNYSWVAKGVLTLSAFALEYGDFWLLSQYLPTEPLAKSLAIMKRVPQLTKPESLKKHRYAILEVNNLIKATWQVIDIIIELERLNSRHDIKEVPALAPALEQFPVDVYWVINTIVAIVTQIECLTTDSEERQDLSQFGQKINIIISKLRKHVSQITIQIDEAEYNKLLKKLFQTPTEIMEVFKVLIFWKDTPQTPIYCGSTKTLVNIDVLKKKDVFLFISTLDICQEDISTMIRIYDHIQKTGSQHQIVWIPIVEEWNDRGRKKFDSLKSKMPWYVLHHFATIKGIRFIKEELHFKLNPLVVVLSTQGKILHQNAFHMIHVWGVKGFPFTKTKEESMTQELMWVDSVLVGIDIKIKWREDDIVIICGGKDKEWIQQFTKYFGALVNDATIKQTNTSIELICLESQQQNVVNTFWKKVESLFVTKMHEKTNSVTQQVEKLLSYKNESGWAIVTKGSIVIAVGHGTTVLKTFAEFGTWKGDVSTKGFEHSFREYHNTIASSVHICSHLEIPNVDGKIPDFIKCPDCHRTMEVYISYKCCHNG</sequence>
<dbReference type="OrthoDB" id="1478893at2759"/>
<gene>
    <name evidence="4" type="primary">25484441</name>
    <name evidence="3" type="ordered locus">MTR_1g075095</name>
</gene>
<keyword evidence="5" id="KW-1185">Reference proteome</keyword>
<proteinExistence type="predicted"/>
<reference evidence="3 5" key="1">
    <citation type="journal article" date="2011" name="Nature">
        <title>The Medicago genome provides insight into the evolution of rhizobial symbioses.</title>
        <authorList>
            <person name="Young N.D."/>
            <person name="Debelle F."/>
            <person name="Oldroyd G.E."/>
            <person name="Geurts R."/>
            <person name="Cannon S.B."/>
            <person name="Udvardi M.K."/>
            <person name="Benedito V.A."/>
            <person name="Mayer K.F."/>
            <person name="Gouzy J."/>
            <person name="Schoof H."/>
            <person name="Van de Peer Y."/>
            <person name="Proost S."/>
            <person name="Cook D.R."/>
            <person name="Meyers B.C."/>
            <person name="Spannagl M."/>
            <person name="Cheung F."/>
            <person name="De Mita S."/>
            <person name="Krishnakumar V."/>
            <person name="Gundlach H."/>
            <person name="Zhou S."/>
            <person name="Mudge J."/>
            <person name="Bharti A.K."/>
            <person name="Murray J.D."/>
            <person name="Naoumkina M.A."/>
            <person name="Rosen B."/>
            <person name="Silverstein K.A."/>
            <person name="Tang H."/>
            <person name="Rombauts S."/>
            <person name="Zhao P.X."/>
            <person name="Zhou P."/>
            <person name="Barbe V."/>
            <person name="Bardou P."/>
            <person name="Bechner M."/>
            <person name="Bellec A."/>
            <person name="Berger A."/>
            <person name="Berges H."/>
            <person name="Bidwell S."/>
            <person name="Bisseling T."/>
            <person name="Choisne N."/>
            <person name="Couloux A."/>
            <person name="Denny R."/>
            <person name="Deshpande S."/>
            <person name="Dai X."/>
            <person name="Doyle J.J."/>
            <person name="Dudez A.M."/>
            <person name="Farmer A.D."/>
            <person name="Fouteau S."/>
            <person name="Franken C."/>
            <person name="Gibelin C."/>
            <person name="Gish J."/>
            <person name="Goldstein S."/>
            <person name="Gonzalez A.J."/>
            <person name="Green P.J."/>
            <person name="Hallab A."/>
            <person name="Hartog M."/>
            <person name="Hua A."/>
            <person name="Humphray S.J."/>
            <person name="Jeong D.H."/>
            <person name="Jing Y."/>
            <person name="Jocker A."/>
            <person name="Kenton S.M."/>
            <person name="Kim D.J."/>
            <person name="Klee K."/>
            <person name="Lai H."/>
            <person name="Lang C."/>
            <person name="Lin S."/>
            <person name="Macmil S.L."/>
            <person name="Magdelenat G."/>
            <person name="Matthews L."/>
            <person name="McCorrison J."/>
            <person name="Monaghan E.L."/>
            <person name="Mun J.H."/>
            <person name="Najar F.Z."/>
            <person name="Nicholson C."/>
            <person name="Noirot C."/>
            <person name="O'Bleness M."/>
            <person name="Paule C.R."/>
            <person name="Poulain J."/>
            <person name="Prion F."/>
            <person name="Qin B."/>
            <person name="Qu C."/>
            <person name="Retzel E.F."/>
            <person name="Riddle C."/>
            <person name="Sallet E."/>
            <person name="Samain S."/>
            <person name="Samson N."/>
            <person name="Sanders I."/>
            <person name="Saurat O."/>
            <person name="Scarpelli C."/>
            <person name="Schiex T."/>
            <person name="Segurens B."/>
            <person name="Severin A.J."/>
            <person name="Sherrier D.J."/>
            <person name="Shi R."/>
            <person name="Sims S."/>
            <person name="Singer S.R."/>
            <person name="Sinharoy S."/>
            <person name="Sterck L."/>
            <person name="Viollet A."/>
            <person name="Wang B.B."/>
            <person name="Wang K."/>
            <person name="Wang M."/>
            <person name="Wang X."/>
            <person name="Warfsmann J."/>
            <person name="Weissenbach J."/>
            <person name="White D.D."/>
            <person name="White J.D."/>
            <person name="Wiley G.B."/>
            <person name="Wincker P."/>
            <person name="Xing Y."/>
            <person name="Yang L."/>
            <person name="Yao Z."/>
            <person name="Ying F."/>
            <person name="Zhai J."/>
            <person name="Zhou L."/>
            <person name="Zuber A."/>
            <person name="Denarie J."/>
            <person name="Dixon R.A."/>
            <person name="May G.D."/>
            <person name="Schwartz D.C."/>
            <person name="Rogers J."/>
            <person name="Quetier F."/>
            <person name="Town C.D."/>
            <person name="Roe B.A."/>
        </authorList>
    </citation>
    <scope>NUCLEOTIDE SEQUENCE [LARGE SCALE GENOMIC DNA]</scope>
    <source>
        <strain evidence="3">A17</strain>
        <strain evidence="4 5">cv. Jemalong A17</strain>
    </source>
</reference>
<dbReference type="InterPro" id="IPR027942">
    <property type="entry name" value="SEO_N"/>
</dbReference>
<protein>
    <submittedName>
        <fullName evidence="3">Sieve element occlusion protein</fullName>
    </submittedName>
</protein>
<dbReference type="Pfam" id="PF14576">
    <property type="entry name" value="SEO_N"/>
    <property type="match status" value="1"/>
</dbReference>
<reference evidence="3 5" key="2">
    <citation type="journal article" date="2014" name="BMC Genomics">
        <title>An improved genome release (version Mt4.0) for the model legume Medicago truncatula.</title>
        <authorList>
            <person name="Tang H."/>
            <person name="Krishnakumar V."/>
            <person name="Bidwell S."/>
            <person name="Rosen B."/>
            <person name="Chan A."/>
            <person name="Zhou S."/>
            <person name="Gentzbittel L."/>
            <person name="Childs K.L."/>
            <person name="Yandell M."/>
            <person name="Gundlach H."/>
            <person name="Mayer K.F."/>
            <person name="Schwartz D.C."/>
            <person name="Town C.D."/>
        </authorList>
    </citation>
    <scope>GENOME REANNOTATION</scope>
    <source>
        <strain evidence="3">A17</strain>
        <strain evidence="4 5">cv. Jemalong A17</strain>
    </source>
</reference>
<dbReference type="KEGG" id="mtr:25484441"/>
<dbReference type="HOGENOM" id="CLU_025476_0_0_1"/>
<dbReference type="GO" id="GO:0010088">
    <property type="term" value="P:phloem development"/>
    <property type="evidence" value="ECO:0007669"/>
    <property type="project" value="InterPro"/>
</dbReference>
<evidence type="ECO:0000313" key="3">
    <source>
        <dbReference type="EMBL" id="KEH42743.1"/>
    </source>
</evidence>
<dbReference type="STRING" id="3880.A0A072VMS7"/>
<dbReference type="Gene3D" id="3.40.30.10">
    <property type="entry name" value="Glutaredoxin"/>
    <property type="match status" value="1"/>
</dbReference>
<feature type="domain" description="Sieve element occlusion N-terminal" evidence="1">
    <location>
        <begin position="25"/>
        <end position="299"/>
    </location>
</feature>
<organism evidence="3 5">
    <name type="scientific">Medicago truncatula</name>
    <name type="common">Barrel medic</name>
    <name type="synonym">Medicago tribuloides</name>
    <dbReference type="NCBI Taxonomy" id="3880"/>
    <lineage>
        <taxon>Eukaryota</taxon>
        <taxon>Viridiplantae</taxon>
        <taxon>Streptophyta</taxon>
        <taxon>Embryophyta</taxon>
        <taxon>Tracheophyta</taxon>
        <taxon>Spermatophyta</taxon>
        <taxon>Magnoliopsida</taxon>
        <taxon>eudicotyledons</taxon>
        <taxon>Gunneridae</taxon>
        <taxon>Pentapetalae</taxon>
        <taxon>rosids</taxon>
        <taxon>fabids</taxon>
        <taxon>Fabales</taxon>
        <taxon>Fabaceae</taxon>
        <taxon>Papilionoideae</taxon>
        <taxon>50 kb inversion clade</taxon>
        <taxon>NPAAA clade</taxon>
        <taxon>Hologalegina</taxon>
        <taxon>IRL clade</taxon>
        <taxon>Trifolieae</taxon>
        <taxon>Medicago</taxon>
    </lineage>
</organism>
<name>A0A072VMS7_MEDTR</name>